<dbReference type="Proteomes" id="UP000557230">
    <property type="component" value="Unassembled WGS sequence"/>
</dbReference>
<evidence type="ECO:0000256" key="4">
    <source>
        <dbReference type="ARBA" id="ARBA00023235"/>
    </source>
</evidence>
<dbReference type="SUPFAM" id="SSF53738">
    <property type="entry name" value="Phosphoglucomutase, first 3 domains"/>
    <property type="match status" value="2"/>
</dbReference>
<dbReference type="PANTHER" id="PTHR45745:SF2">
    <property type="entry name" value="GLUCOSE 1,6-BISPHOSPHATE SYNTHASE"/>
    <property type="match status" value="1"/>
</dbReference>
<feature type="domain" description="Alpha-D-phosphohexomutase alpha/beta/alpha" evidence="5">
    <location>
        <begin position="29"/>
        <end position="170"/>
    </location>
</feature>
<dbReference type="EMBL" id="VXBD01014834">
    <property type="protein sequence ID" value="NXN19098.1"/>
    <property type="molecule type" value="Genomic_DNA"/>
</dbReference>
<gene>
    <name evidence="7" type="primary">Pgm2l1</name>
    <name evidence="7" type="ORF">INDMAC_R09885</name>
</gene>
<dbReference type="InterPro" id="IPR016055">
    <property type="entry name" value="A-D-PHexomutase_a/b/a-I/II/III"/>
</dbReference>
<evidence type="ECO:0000259" key="6">
    <source>
        <dbReference type="Pfam" id="PF02880"/>
    </source>
</evidence>
<sequence>QNQSTRGQVEELLRAGRLQELRARLCQRLSFGTAGLRAAMGAGFGCINDLTIIQATQGIYTYLERTFPDLRQRGFVVGYDARAQGSCSSLRLAKLTAAVLLAREVPVHFFSTYVPTPFVPYAVQQLQAVAGVMITASHNRKEDNGYKVYWENGAQVTSPHDKEMLQCMEQCLEPWAGSWEESLVDSSPLRQDPLSTICHSYMQDLTKLCYHRELNQQSPLRVVHSSFHGVGHSYVQEAFRAFGLQPPTPGVGGGHGAPEPVPSARSGTWKVFSGNELAALLGWWLLSCWRGSAHPGAVTSQLCMLATTPGSCSPGLGSGCQGALSSSLPPQETLPGFKWIGSRAKALLEAGREVLFAFEESIGFMCGSSVLDKDGVSAAVVVAEMASFLQAQGLSLAQKLTQVYERYGYHLSRTSYFLCYDPGTAQGIFERLRNFGGPRSYPRSCGTFPVRHLRDLTRGYDSSQPGGRAVLPASRSSQMLTFTFQNGAEATLRTSGTEPKIKFYAELCALP</sequence>
<feature type="non-terminal residue" evidence="7">
    <location>
        <position position="511"/>
    </location>
</feature>
<keyword evidence="8" id="KW-1185">Reference proteome</keyword>
<reference evidence="7 8" key="1">
    <citation type="submission" date="2019-09" db="EMBL/GenBank/DDBJ databases">
        <title>Bird 10,000 Genomes (B10K) Project - Family phase.</title>
        <authorList>
            <person name="Zhang G."/>
        </authorList>
    </citation>
    <scope>NUCLEOTIDE SEQUENCE [LARGE SCALE GENOMIC DNA]</scope>
    <source>
        <strain evidence="7">B10K-DU-001-78</strain>
        <tissue evidence="7">Muscle</tissue>
    </source>
</reference>
<evidence type="ECO:0000256" key="1">
    <source>
        <dbReference type="ARBA" id="ARBA00010231"/>
    </source>
</evidence>
<dbReference type="PANTHER" id="PTHR45745">
    <property type="entry name" value="PHOSPHOMANNOMUTASE 45A"/>
    <property type="match status" value="1"/>
</dbReference>
<comment type="caution">
    <text evidence="7">The sequence shown here is derived from an EMBL/GenBank/DDBJ whole genome shotgun (WGS) entry which is preliminary data.</text>
</comment>
<dbReference type="GO" id="GO:0047933">
    <property type="term" value="F:glucose-1,6-bisphosphate synthase activity"/>
    <property type="evidence" value="ECO:0007669"/>
    <property type="project" value="TreeGrafter"/>
</dbReference>
<name>A0A7L1GYJ3_9PICI</name>
<organism evidence="7 8">
    <name type="scientific">Indicator maculatus</name>
    <name type="common">spotted honeyguide</name>
    <dbReference type="NCBI Taxonomy" id="545262"/>
    <lineage>
        <taxon>Eukaryota</taxon>
        <taxon>Metazoa</taxon>
        <taxon>Chordata</taxon>
        <taxon>Craniata</taxon>
        <taxon>Vertebrata</taxon>
        <taxon>Euteleostomi</taxon>
        <taxon>Archelosauria</taxon>
        <taxon>Archosauria</taxon>
        <taxon>Dinosauria</taxon>
        <taxon>Saurischia</taxon>
        <taxon>Theropoda</taxon>
        <taxon>Coelurosauria</taxon>
        <taxon>Aves</taxon>
        <taxon>Neognathae</taxon>
        <taxon>Neoaves</taxon>
        <taxon>Telluraves</taxon>
        <taxon>Coraciimorphae</taxon>
        <taxon>Piciformes</taxon>
        <taxon>Indicatoridae</taxon>
        <taxon>Indicator</taxon>
    </lineage>
</organism>
<comment type="similarity">
    <text evidence="1">Belongs to the phosphohexose mutase family.</text>
</comment>
<dbReference type="CDD" id="cd05799">
    <property type="entry name" value="PGM2"/>
    <property type="match status" value="1"/>
</dbReference>
<keyword evidence="2" id="KW-0479">Metal-binding</keyword>
<dbReference type="GO" id="GO:0005634">
    <property type="term" value="C:nucleus"/>
    <property type="evidence" value="ECO:0007669"/>
    <property type="project" value="TreeGrafter"/>
</dbReference>
<dbReference type="AlphaFoldDB" id="A0A7L1GYJ3"/>
<feature type="non-terminal residue" evidence="7">
    <location>
        <position position="1"/>
    </location>
</feature>
<feature type="domain" description="Alpha-D-phosphohexomutase alpha/beta/alpha" evidence="6">
    <location>
        <begin position="329"/>
        <end position="407"/>
    </location>
</feature>
<dbReference type="Pfam" id="PF02880">
    <property type="entry name" value="PGM_PMM_III"/>
    <property type="match status" value="1"/>
</dbReference>
<protein>
    <submittedName>
        <fullName evidence="7">PGM2L synthase</fullName>
    </submittedName>
</protein>
<evidence type="ECO:0000256" key="3">
    <source>
        <dbReference type="ARBA" id="ARBA00022842"/>
    </source>
</evidence>
<evidence type="ECO:0000259" key="5">
    <source>
        <dbReference type="Pfam" id="PF02878"/>
    </source>
</evidence>
<dbReference type="OrthoDB" id="8300170at2759"/>
<dbReference type="SUPFAM" id="SSF55957">
    <property type="entry name" value="Phosphoglucomutase, C-terminal domain"/>
    <property type="match status" value="1"/>
</dbReference>
<evidence type="ECO:0000313" key="8">
    <source>
        <dbReference type="Proteomes" id="UP000557230"/>
    </source>
</evidence>
<dbReference type="Pfam" id="PF02878">
    <property type="entry name" value="PGM_PMM_I"/>
    <property type="match status" value="1"/>
</dbReference>
<evidence type="ECO:0000313" key="7">
    <source>
        <dbReference type="EMBL" id="NXN19098.1"/>
    </source>
</evidence>
<dbReference type="InterPro" id="IPR005844">
    <property type="entry name" value="A-D-PHexomutase_a/b/a-I"/>
</dbReference>
<evidence type="ECO:0000256" key="2">
    <source>
        <dbReference type="ARBA" id="ARBA00022723"/>
    </source>
</evidence>
<dbReference type="FunFam" id="3.40.120.10:FF:000017">
    <property type="entry name" value="glucose 1,6-bisphosphate synthase"/>
    <property type="match status" value="1"/>
</dbReference>
<keyword evidence="4" id="KW-0413">Isomerase</keyword>
<dbReference type="Gene3D" id="3.40.120.10">
    <property type="entry name" value="Alpha-D-Glucose-1,6-Bisphosphate, subunit A, domain 3"/>
    <property type="match status" value="2"/>
</dbReference>
<dbReference type="GO" id="GO:0046872">
    <property type="term" value="F:metal ion binding"/>
    <property type="evidence" value="ECO:0007669"/>
    <property type="project" value="UniProtKB-KW"/>
</dbReference>
<keyword evidence="3" id="KW-0460">Magnesium</keyword>
<dbReference type="GO" id="GO:0016868">
    <property type="term" value="F:intramolecular phosphotransferase activity"/>
    <property type="evidence" value="ECO:0007669"/>
    <property type="project" value="InterPro"/>
</dbReference>
<proteinExistence type="inferred from homology"/>
<accession>A0A7L1GYJ3</accession>
<dbReference type="InterPro" id="IPR036900">
    <property type="entry name" value="A-D-PHexomutase_C_sf"/>
</dbReference>
<dbReference type="InterPro" id="IPR005846">
    <property type="entry name" value="A-D-PHexomutase_a/b/a-III"/>
</dbReference>
<dbReference type="GO" id="GO:0005975">
    <property type="term" value="P:carbohydrate metabolic process"/>
    <property type="evidence" value="ECO:0007669"/>
    <property type="project" value="InterPro"/>
</dbReference>